<sequence length="119" mass="13575">MHGSGDIDEASVFSENGCILNLHLRCPSSFLHRQSSESKEELQLSHFSSIATQRPAGTKKFRRTHAVQSEKRGGSMCLDTDWESVQMGDSLREEIGDEWGWWVAVVAEVAEIRRRWWVV</sequence>
<name>A0AAN7GQN3_9MYRT</name>
<accession>A0AAN7GQN3</accession>
<comment type="caution">
    <text evidence="1">The sequence shown here is derived from an EMBL/GenBank/DDBJ whole genome shotgun (WGS) entry which is preliminary data.</text>
</comment>
<dbReference type="AlphaFoldDB" id="A0AAN7GQN3"/>
<protein>
    <submittedName>
        <fullName evidence="1">Uncharacterized protein</fullName>
    </submittedName>
</protein>
<organism evidence="1 2">
    <name type="scientific">Trapa incisa</name>
    <dbReference type="NCBI Taxonomy" id="236973"/>
    <lineage>
        <taxon>Eukaryota</taxon>
        <taxon>Viridiplantae</taxon>
        <taxon>Streptophyta</taxon>
        <taxon>Embryophyta</taxon>
        <taxon>Tracheophyta</taxon>
        <taxon>Spermatophyta</taxon>
        <taxon>Magnoliopsida</taxon>
        <taxon>eudicotyledons</taxon>
        <taxon>Gunneridae</taxon>
        <taxon>Pentapetalae</taxon>
        <taxon>rosids</taxon>
        <taxon>malvids</taxon>
        <taxon>Myrtales</taxon>
        <taxon>Lythraceae</taxon>
        <taxon>Trapa</taxon>
    </lineage>
</organism>
<evidence type="ECO:0000313" key="1">
    <source>
        <dbReference type="EMBL" id="KAK4746310.1"/>
    </source>
</evidence>
<gene>
    <name evidence="1" type="ORF">SAY87_012622</name>
</gene>
<dbReference type="Proteomes" id="UP001345219">
    <property type="component" value="Chromosome 10"/>
</dbReference>
<reference evidence="1 2" key="1">
    <citation type="journal article" date="2023" name="Hortic Res">
        <title>Pangenome of water caltrop reveals structural variations and asymmetric subgenome divergence after allopolyploidization.</title>
        <authorList>
            <person name="Zhang X."/>
            <person name="Chen Y."/>
            <person name="Wang L."/>
            <person name="Yuan Y."/>
            <person name="Fang M."/>
            <person name="Shi L."/>
            <person name="Lu R."/>
            <person name="Comes H.P."/>
            <person name="Ma Y."/>
            <person name="Chen Y."/>
            <person name="Huang G."/>
            <person name="Zhou Y."/>
            <person name="Zheng Z."/>
            <person name="Qiu Y."/>
        </authorList>
    </citation>
    <scope>NUCLEOTIDE SEQUENCE [LARGE SCALE GENOMIC DNA]</scope>
    <source>
        <tissue evidence="1">Roots</tissue>
    </source>
</reference>
<proteinExistence type="predicted"/>
<dbReference type="EMBL" id="JAXIOK010000021">
    <property type="protein sequence ID" value="KAK4746310.1"/>
    <property type="molecule type" value="Genomic_DNA"/>
</dbReference>
<evidence type="ECO:0000313" key="2">
    <source>
        <dbReference type="Proteomes" id="UP001345219"/>
    </source>
</evidence>
<keyword evidence="2" id="KW-1185">Reference proteome</keyword>